<gene>
    <name evidence="1" type="ORF">ACFSQ6_12475</name>
</gene>
<dbReference type="RefSeq" id="WP_066751178.1">
    <property type="nucleotide sequence ID" value="NZ_JBHUMB010000014.1"/>
</dbReference>
<evidence type="ECO:0000313" key="1">
    <source>
        <dbReference type="EMBL" id="MFD2744206.1"/>
    </source>
</evidence>
<accession>A0ABW5UGG4</accession>
<reference evidence="2" key="1">
    <citation type="journal article" date="2019" name="Int. J. Syst. Evol. Microbiol.">
        <title>The Global Catalogue of Microorganisms (GCM) 10K type strain sequencing project: providing services to taxonomists for standard genome sequencing and annotation.</title>
        <authorList>
            <consortium name="The Broad Institute Genomics Platform"/>
            <consortium name="The Broad Institute Genome Sequencing Center for Infectious Disease"/>
            <person name="Wu L."/>
            <person name="Ma J."/>
        </authorList>
    </citation>
    <scope>NUCLEOTIDE SEQUENCE [LARGE SCALE GENOMIC DNA]</scope>
    <source>
        <strain evidence="2">KCTC 42247</strain>
    </source>
</reference>
<name>A0ABW5UGG4_9SPHI</name>
<keyword evidence="2" id="KW-1185">Reference proteome</keyword>
<proteinExistence type="predicted"/>
<evidence type="ECO:0008006" key="3">
    <source>
        <dbReference type="Google" id="ProtNLM"/>
    </source>
</evidence>
<dbReference type="EMBL" id="JBHUMB010000014">
    <property type="protein sequence ID" value="MFD2744206.1"/>
    <property type="molecule type" value="Genomic_DNA"/>
</dbReference>
<comment type="caution">
    <text evidence="1">The sequence shown here is derived from an EMBL/GenBank/DDBJ whole genome shotgun (WGS) entry which is preliminary data.</text>
</comment>
<sequence>MAIESIRELPNFQIQQDGIISKEFLDRGITTFHDACIYIQQLPYRRNTNKSDLSTIFQDGQGTCSTKHALLKQLATENGIEDLILMMGIFKMQASNTPAIAKTLAAYGLDLIPEAHMYLKYGENYYDFTRVNSSSQDFLEELLFEIAMPPANIGQQKVALHQAFLAQWLQDNPQIKLTTTEIWQIREQCIQDLSS</sequence>
<organism evidence="1 2">
    <name type="scientific">Sphingobacterium populi</name>
    <dbReference type="NCBI Taxonomy" id="1812824"/>
    <lineage>
        <taxon>Bacteria</taxon>
        <taxon>Pseudomonadati</taxon>
        <taxon>Bacteroidota</taxon>
        <taxon>Sphingobacteriia</taxon>
        <taxon>Sphingobacteriales</taxon>
        <taxon>Sphingobacteriaceae</taxon>
        <taxon>Sphingobacterium</taxon>
    </lineage>
</organism>
<evidence type="ECO:0000313" key="2">
    <source>
        <dbReference type="Proteomes" id="UP001597418"/>
    </source>
</evidence>
<dbReference type="Proteomes" id="UP001597418">
    <property type="component" value="Unassembled WGS sequence"/>
</dbReference>
<protein>
    <recommendedName>
        <fullName evidence="3">Transglutaminase-like domain-containing protein</fullName>
    </recommendedName>
</protein>